<dbReference type="EMBL" id="GL377304">
    <property type="protein sequence ID" value="EFI99344.1"/>
    <property type="molecule type" value="Genomic_DNA"/>
</dbReference>
<dbReference type="AlphaFoldDB" id="D8PZ02"/>
<name>D8PZ02_SCHCM</name>
<dbReference type="RefSeq" id="XP_003034247.1">
    <property type="nucleotide sequence ID" value="XM_003034201.1"/>
</dbReference>
<dbReference type="Proteomes" id="UP000007431">
    <property type="component" value="Unassembled WGS sequence"/>
</dbReference>
<dbReference type="KEGG" id="scm:SCHCO_02492730"/>
<dbReference type="GeneID" id="9586252"/>
<dbReference type="VEuPathDB" id="FungiDB:SCHCODRAFT_02492730"/>
<proteinExistence type="predicted"/>
<dbReference type="InParanoid" id="D8PZ02"/>
<keyword evidence="2" id="KW-1185">Reference proteome</keyword>
<accession>D8PZ02</accession>
<dbReference type="HOGENOM" id="CLU_1714358_0_0_1"/>
<reference evidence="1 2" key="1">
    <citation type="journal article" date="2010" name="Nat. Biotechnol.">
        <title>Genome sequence of the model mushroom Schizophyllum commune.</title>
        <authorList>
            <person name="Ohm R.A."/>
            <person name="de Jong J.F."/>
            <person name="Lugones L.G."/>
            <person name="Aerts A."/>
            <person name="Kothe E."/>
            <person name="Stajich J.E."/>
            <person name="de Vries R.P."/>
            <person name="Record E."/>
            <person name="Levasseur A."/>
            <person name="Baker S.E."/>
            <person name="Bartholomew K.A."/>
            <person name="Coutinho P.M."/>
            <person name="Erdmann S."/>
            <person name="Fowler T.J."/>
            <person name="Gathman A.C."/>
            <person name="Lombard V."/>
            <person name="Henrissat B."/>
            <person name="Knabe N."/>
            <person name="Kuees U."/>
            <person name="Lilly W.W."/>
            <person name="Lindquist E."/>
            <person name="Lucas S."/>
            <person name="Magnuson J.K."/>
            <person name="Piumi F."/>
            <person name="Raudaskoski M."/>
            <person name="Salamov A."/>
            <person name="Schmutz J."/>
            <person name="Schwarze F.W.M.R."/>
            <person name="vanKuyk P.A."/>
            <person name="Horton J.S."/>
            <person name="Grigoriev I.V."/>
            <person name="Woesten H.A.B."/>
        </authorList>
    </citation>
    <scope>NUCLEOTIDE SEQUENCE [LARGE SCALE GENOMIC DNA]</scope>
    <source>
        <strain evidence="2">H4-8 / FGSC 9210</strain>
    </source>
</reference>
<gene>
    <name evidence="1" type="ORF">SCHCODRAFT_106566</name>
</gene>
<organism evidence="2">
    <name type="scientific">Schizophyllum commune (strain H4-8 / FGSC 9210)</name>
    <name type="common">Split gill fungus</name>
    <dbReference type="NCBI Taxonomy" id="578458"/>
    <lineage>
        <taxon>Eukaryota</taxon>
        <taxon>Fungi</taxon>
        <taxon>Dikarya</taxon>
        <taxon>Basidiomycota</taxon>
        <taxon>Agaricomycotina</taxon>
        <taxon>Agaricomycetes</taxon>
        <taxon>Agaricomycetidae</taxon>
        <taxon>Agaricales</taxon>
        <taxon>Schizophyllaceae</taxon>
        <taxon>Schizophyllum</taxon>
    </lineage>
</organism>
<feature type="non-terminal residue" evidence="1">
    <location>
        <position position="153"/>
    </location>
</feature>
<sequence>MPYACGRLEIEMPLKSCGAQALFSAQRSVFDAPCPLRPLFISYVERSALLYNFSSPFTSAQASWANATDVYRAHRSGKLVVYLGLRARISPCPHLHIHHVDRLCLPPRSLPHPPLFTSLPFLRPYPPRLHPAPAVLFLSAADLAANSPSVNNW</sequence>
<protein>
    <submittedName>
        <fullName evidence="1">Uncharacterized protein</fullName>
    </submittedName>
</protein>
<evidence type="ECO:0000313" key="1">
    <source>
        <dbReference type="EMBL" id="EFI99344.1"/>
    </source>
</evidence>
<evidence type="ECO:0000313" key="2">
    <source>
        <dbReference type="Proteomes" id="UP000007431"/>
    </source>
</evidence>